<dbReference type="PANTHER" id="PTHR36307:SF1">
    <property type="entry name" value="FLAGELLA BASAL BODY P-RING FORMATION PROTEIN FLGA"/>
    <property type="match status" value="1"/>
</dbReference>
<dbReference type="PANTHER" id="PTHR36307">
    <property type="entry name" value="FLAGELLA BASAL BODY P-RING FORMATION PROTEIN FLGA"/>
    <property type="match status" value="1"/>
</dbReference>
<dbReference type="RefSeq" id="WP_020886216.1">
    <property type="nucleotide sequence ID" value="NZ_ATHI01000005.1"/>
</dbReference>
<dbReference type="Pfam" id="PF13144">
    <property type="entry name" value="ChapFlgA"/>
    <property type="match status" value="1"/>
</dbReference>
<gene>
    <name evidence="3" type="ORF">dsat_2330</name>
</gene>
<feature type="domain" description="Flagella basal body P-ring formation protein FlgA SAF" evidence="2">
    <location>
        <begin position="220"/>
        <end position="338"/>
    </location>
</feature>
<dbReference type="Proteomes" id="UP000014975">
    <property type="component" value="Unassembled WGS sequence"/>
</dbReference>
<keyword evidence="3" id="KW-0966">Cell projection</keyword>
<dbReference type="PATRIC" id="fig|1121439.3.peg.722"/>
<feature type="chain" id="PRO_5004556928" evidence="1">
    <location>
        <begin position="30"/>
        <end position="339"/>
    </location>
</feature>
<dbReference type="EMBL" id="ATHI01000005">
    <property type="protein sequence ID" value="EPR34967.1"/>
    <property type="molecule type" value="Genomic_DNA"/>
</dbReference>
<sequence length="339" mass="36767">MLLRRFRILIALACVAVAILASASGGVWASTGTEHRLSAEQQGRAFAIVTRQAAVARGSETLVGEVAEPFGEMPRETWERLAKVPLFRSPENGRQVVINPDVLRQLFARALGDDAARAVSIRGSLTVQRGGFVVLGEDMRRLISAYVADRAARLAGEVSVRDVSVPEAVFLPEDFSRMDVESQAELSPGRTALRLRALTADGRVLRTVPVTAFVDQWLAVPCAARPINTGDVLTPDMISHERKNVAFLKGAPVEMRPGLRAKRTIGRGLPVYAEDVEETPDVARGDIVQLVYEGRAVRLTAEAEALADGRFGETIPVRNVQSGMEIRARVVGRSTVAVR</sequence>
<evidence type="ECO:0000256" key="1">
    <source>
        <dbReference type="SAM" id="SignalP"/>
    </source>
</evidence>
<proteinExistence type="predicted"/>
<keyword evidence="1" id="KW-0732">Signal</keyword>
<dbReference type="Gene3D" id="2.30.30.760">
    <property type="match status" value="1"/>
</dbReference>
<dbReference type="eggNOG" id="COG1261">
    <property type="taxonomic scope" value="Bacteria"/>
</dbReference>
<dbReference type="InterPro" id="IPR017585">
    <property type="entry name" value="SAF_FlgA"/>
</dbReference>
<organism evidence="3 4">
    <name type="scientific">Alkalidesulfovibrio alkalitolerans DSM 16529</name>
    <dbReference type="NCBI Taxonomy" id="1121439"/>
    <lineage>
        <taxon>Bacteria</taxon>
        <taxon>Pseudomonadati</taxon>
        <taxon>Thermodesulfobacteriota</taxon>
        <taxon>Desulfovibrionia</taxon>
        <taxon>Desulfovibrionales</taxon>
        <taxon>Desulfovibrionaceae</taxon>
        <taxon>Alkalidesulfovibrio</taxon>
    </lineage>
</organism>
<accession>S7TCL3</accession>
<comment type="caution">
    <text evidence="3">The sequence shown here is derived from an EMBL/GenBank/DDBJ whole genome shotgun (WGS) entry which is preliminary data.</text>
</comment>
<keyword evidence="3" id="KW-0282">Flagellum</keyword>
<feature type="signal peptide" evidence="1">
    <location>
        <begin position="1"/>
        <end position="29"/>
    </location>
</feature>
<reference evidence="3 4" key="1">
    <citation type="journal article" date="2013" name="Genome Announc.">
        <title>Draft genome sequences for three mercury-methylating, sulfate-reducing bacteria.</title>
        <authorList>
            <person name="Brown S.D."/>
            <person name="Hurt R.A.Jr."/>
            <person name="Gilmour C.C."/>
            <person name="Elias D.A."/>
        </authorList>
    </citation>
    <scope>NUCLEOTIDE SEQUENCE [LARGE SCALE GENOMIC DNA]</scope>
    <source>
        <strain evidence="3 4">DSM 16529</strain>
    </source>
</reference>
<dbReference type="NCBIfam" id="TIGR03170">
    <property type="entry name" value="flgA_cterm"/>
    <property type="match status" value="1"/>
</dbReference>
<dbReference type="OrthoDB" id="5447076at2"/>
<keyword evidence="3" id="KW-0969">Cilium</keyword>
<evidence type="ECO:0000259" key="2">
    <source>
        <dbReference type="Pfam" id="PF13144"/>
    </source>
</evidence>
<dbReference type="AlphaFoldDB" id="S7TCL3"/>
<protein>
    <submittedName>
        <fullName evidence="3">Flagella basal body P-ring formation protein FlgA</fullName>
    </submittedName>
</protein>
<dbReference type="GO" id="GO:0044780">
    <property type="term" value="P:bacterial-type flagellum assembly"/>
    <property type="evidence" value="ECO:0007669"/>
    <property type="project" value="InterPro"/>
</dbReference>
<dbReference type="InterPro" id="IPR039246">
    <property type="entry name" value="Flagellar_FlgA"/>
</dbReference>
<keyword evidence="4" id="KW-1185">Reference proteome</keyword>
<evidence type="ECO:0000313" key="3">
    <source>
        <dbReference type="EMBL" id="EPR34967.1"/>
    </source>
</evidence>
<dbReference type="STRING" id="1121439.dsat_2330"/>
<name>S7TCL3_9BACT</name>
<evidence type="ECO:0000313" key="4">
    <source>
        <dbReference type="Proteomes" id="UP000014975"/>
    </source>
</evidence>